<sequence length="174" mass="19457">MIFGNIYKPMLEEQLAVLPAPLRSAIRFLKDNDMAAHEPGVFNIELDGLPVILQVLDLDTKDREDLRPEIHRKNIDVQFLAKGGPEEAGFYSKDETGQADEDLLDTPRDILFFRNDPVAPEGRIRLIPGSYAIYFPWDVHIPAIQAGESPAAIRKIVIKVPLESCLPGDARQGE</sequence>
<dbReference type="RefSeq" id="WP_100306918.1">
    <property type="nucleotide sequence ID" value="NZ_PGET01000001.1"/>
</dbReference>
<dbReference type="GO" id="GO:0005829">
    <property type="term" value="C:cytosol"/>
    <property type="evidence" value="ECO:0007669"/>
    <property type="project" value="TreeGrafter"/>
</dbReference>
<gene>
    <name evidence="1" type="ORF">H171_4310</name>
</gene>
<accession>A0A2M8ZB91</accession>
<dbReference type="AlphaFoldDB" id="A0A2M8ZB91"/>
<dbReference type="Pfam" id="PF04074">
    <property type="entry name" value="DUF386"/>
    <property type="match status" value="1"/>
</dbReference>
<dbReference type="PANTHER" id="PTHR34986">
    <property type="entry name" value="EVOLVED BETA-GALACTOSIDASE SUBUNIT BETA"/>
    <property type="match status" value="1"/>
</dbReference>
<dbReference type="InterPro" id="IPR004375">
    <property type="entry name" value="NanQ/TabA/YiaL"/>
</dbReference>
<dbReference type="Proteomes" id="UP000231092">
    <property type="component" value="Unassembled WGS sequence"/>
</dbReference>
<protein>
    <submittedName>
        <fullName evidence="1">YhcH/YjgK/YiaL family protein</fullName>
    </submittedName>
</protein>
<evidence type="ECO:0000313" key="2">
    <source>
        <dbReference type="Proteomes" id="UP000231092"/>
    </source>
</evidence>
<dbReference type="PANTHER" id="PTHR34986:SF1">
    <property type="entry name" value="PROTEIN YIAL"/>
    <property type="match status" value="1"/>
</dbReference>
<reference evidence="1 2" key="1">
    <citation type="submission" date="2017-11" db="EMBL/GenBank/DDBJ databases">
        <title>Understudied soil microbes with underappreciated capabilities: Untangling the Clostridium saccharolyticum group.</title>
        <authorList>
            <person name="Leschine S."/>
        </authorList>
    </citation>
    <scope>NUCLEOTIDE SEQUENCE [LARGE SCALE GENOMIC DNA]</scope>
    <source>
        <strain evidence="1 2">18A</strain>
    </source>
</reference>
<comment type="caution">
    <text evidence="1">The sequence shown here is derived from an EMBL/GenBank/DDBJ whole genome shotgun (WGS) entry which is preliminary data.</text>
</comment>
<evidence type="ECO:0000313" key="1">
    <source>
        <dbReference type="EMBL" id="PJJ30695.1"/>
    </source>
</evidence>
<dbReference type="SUPFAM" id="SSF51197">
    <property type="entry name" value="Clavaminate synthase-like"/>
    <property type="match status" value="1"/>
</dbReference>
<dbReference type="EMBL" id="PGET01000001">
    <property type="protein sequence ID" value="PJJ30695.1"/>
    <property type="molecule type" value="Genomic_DNA"/>
</dbReference>
<dbReference type="OrthoDB" id="9792756at2"/>
<organism evidence="1 2">
    <name type="scientific">[Clostridium] celerecrescens 18A</name>
    <dbReference type="NCBI Taxonomy" id="1286362"/>
    <lineage>
        <taxon>Bacteria</taxon>
        <taxon>Bacillati</taxon>
        <taxon>Bacillota</taxon>
        <taxon>Clostridia</taxon>
        <taxon>Lachnospirales</taxon>
        <taxon>Lachnospiraceae</taxon>
        <taxon>Lacrimispora</taxon>
    </lineage>
</organism>
<dbReference type="InterPro" id="IPR037012">
    <property type="entry name" value="NanQ/TabA/YiaL_sf"/>
</dbReference>
<dbReference type="NCBIfam" id="TIGR00022">
    <property type="entry name" value="YhcH/YjgK/YiaL family protein"/>
    <property type="match status" value="1"/>
</dbReference>
<dbReference type="Gene3D" id="2.60.120.370">
    <property type="entry name" value="YhcH/YjgK/YiaL"/>
    <property type="match status" value="1"/>
</dbReference>
<name>A0A2M8ZB91_9FIRM</name>
<proteinExistence type="predicted"/>